<sequence>MVLKKQSKNIFLLCLMFCLVISSYGSAISTVFGAESEPLDSSFAVQTQFSDLEGHWAEPF</sequence>
<feature type="chain" id="PRO_5046582575" evidence="1">
    <location>
        <begin position="28"/>
        <end position="60"/>
    </location>
</feature>
<keyword evidence="3" id="KW-1185">Reference proteome</keyword>
<dbReference type="Proteomes" id="UP001519287">
    <property type="component" value="Unassembled WGS sequence"/>
</dbReference>
<reference evidence="2 3" key="1">
    <citation type="submission" date="2021-03" db="EMBL/GenBank/DDBJ databases">
        <title>Genomic Encyclopedia of Type Strains, Phase IV (KMG-IV): sequencing the most valuable type-strain genomes for metagenomic binning, comparative biology and taxonomic classification.</title>
        <authorList>
            <person name="Goeker M."/>
        </authorList>
    </citation>
    <scope>NUCLEOTIDE SEQUENCE [LARGE SCALE GENOMIC DNA]</scope>
    <source>
        <strain evidence="2 3">DSM 26048</strain>
    </source>
</reference>
<evidence type="ECO:0000313" key="3">
    <source>
        <dbReference type="Proteomes" id="UP001519287"/>
    </source>
</evidence>
<gene>
    <name evidence="2" type="ORF">J2Z66_004360</name>
</gene>
<protein>
    <submittedName>
        <fullName evidence="2">Membrane protein</fullName>
    </submittedName>
</protein>
<comment type="caution">
    <text evidence="2">The sequence shown here is derived from an EMBL/GenBank/DDBJ whole genome shotgun (WGS) entry which is preliminary data.</text>
</comment>
<organism evidence="2 3">
    <name type="scientific">Paenibacillus eucommiae</name>
    <dbReference type="NCBI Taxonomy" id="1355755"/>
    <lineage>
        <taxon>Bacteria</taxon>
        <taxon>Bacillati</taxon>
        <taxon>Bacillota</taxon>
        <taxon>Bacilli</taxon>
        <taxon>Bacillales</taxon>
        <taxon>Paenibacillaceae</taxon>
        <taxon>Paenibacillus</taxon>
    </lineage>
</organism>
<dbReference type="EMBL" id="JAGGLB010000015">
    <property type="protein sequence ID" value="MBP1992747.1"/>
    <property type="molecule type" value="Genomic_DNA"/>
</dbReference>
<accession>A0ABS4IYS9</accession>
<proteinExistence type="predicted"/>
<keyword evidence="1" id="KW-0732">Signal</keyword>
<name>A0ABS4IYS9_9BACL</name>
<feature type="signal peptide" evidence="1">
    <location>
        <begin position="1"/>
        <end position="27"/>
    </location>
</feature>
<evidence type="ECO:0000313" key="2">
    <source>
        <dbReference type="EMBL" id="MBP1992747.1"/>
    </source>
</evidence>
<evidence type="ECO:0000256" key="1">
    <source>
        <dbReference type="SAM" id="SignalP"/>
    </source>
</evidence>